<dbReference type="RefSeq" id="WP_301630070.1">
    <property type="nucleotide sequence ID" value="NZ_BORS01000017.1"/>
</dbReference>
<sequence length="65" mass="7547">MGIEDPTFSFFPFGALFCLTLFCFVAVRIFAIRSRNKQMDYFKDLVINGELSEAEYQKLKNLLAK</sequence>
<keyword evidence="1" id="KW-1133">Transmembrane helix</keyword>
<comment type="caution">
    <text evidence="2">The sequence shown here is derived from an EMBL/GenBank/DDBJ whole genome shotgun (WGS) entry which is preliminary data.</text>
</comment>
<reference evidence="2" key="1">
    <citation type="submission" date="2021-03" db="EMBL/GenBank/DDBJ databases">
        <title>Antimicrobial resistance genes in bacteria isolated from Japanese honey, and their potential for conferring macrolide and lincosamide resistance in the American foulbrood pathogen Paenibacillus larvae.</title>
        <authorList>
            <person name="Okamoto M."/>
            <person name="Kumagai M."/>
            <person name="Kanamori H."/>
            <person name="Takamatsu D."/>
        </authorList>
    </citation>
    <scope>NUCLEOTIDE SEQUENCE</scope>
    <source>
        <strain evidence="2">J41TS4</strain>
    </source>
</reference>
<dbReference type="Proteomes" id="UP000678895">
    <property type="component" value="Unassembled WGS sequence"/>
</dbReference>
<feature type="transmembrane region" description="Helical" evidence="1">
    <location>
        <begin position="12"/>
        <end position="31"/>
    </location>
</feature>
<dbReference type="AlphaFoldDB" id="A0A919Y474"/>
<keyword evidence="1" id="KW-0812">Transmembrane</keyword>
<accession>A0A919Y474</accession>
<dbReference type="EMBL" id="BORS01000017">
    <property type="protein sequence ID" value="GIO44342.1"/>
    <property type="molecule type" value="Genomic_DNA"/>
</dbReference>
<evidence type="ECO:0000256" key="1">
    <source>
        <dbReference type="SAM" id="Phobius"/>
    </source>
</evidence>
<name>A0A919Y474_9BACL</name>
<keyword evidence="3" id="KW-1185">Reference proteome</keyword>
<evidence type="ECO:0000313" key="2">
    <source>
        <dbReference type="EMBL" id="GIO44342.1"/>
    </source>
</evidence>
<gene>
    <name evidence="2" type="ORF">J41TS4_41000</name>
</gene>
<keyword evidence="1" id="KW-0472">Membrane</keyword>
<evidence type="ECO:0000313" key="3">
    <source>
        <dbReference type="Proteomes" id="UP000678895"/>
    </source>
</evidence>
<proteinExistence type="predicted"/>
<protein>
    <submittedName>
        <fullName evidence="2">Uncharacterized protein</fullName>
    </submittedName>
</protein>
<organism evidence="2 3">
    <name type="scientific">Paenibacillus apis</name>
    <dbReference type="NCBI Taxonomy" id="1792174"/>
    <lineage>
        <taxon>Bacteria</taxon>
        <taxon>Bacillati</taxon>
        <taxon>Bacillota</taxon>
        <taxon>Bacilli</taxon>
        <taxon>Bacillales</taxon>
        <taxon>Paenibacillaceae</taxon>
        <taxon>Paenibacillus</taxon>
    </lineage>
</organism>